<feature type="domain" description="Carbohydrate kinase PfkB" evidence="4">
    <location>
        <begin position="157"/>
        <end position="254"/>
    </location>
</feature>
<accession>A0A7Z0D252</accession>
<dbReference type="InterPro" id="IPR052700">
    <property type="entry name" value="Carb_kinase_PfkB-like"/>
</dbReference>
<dbReference type="EMBL" id="JACBZP010000001">
    <property type="protein sequence ID" value="NYI67482.1"/>
    <property type="molecule type" value="Genomic_DNA"/>
</dbReference>
<evidence type="ECO:0000256" key="2">
    <source>
        <dbReference type="ARBA" id="ARBA00022679"/>
    </source>
</evidence>
<proteinExistence type="inferred from homology"/>
<reference evidence="5 6" key="1">
    <citation type="submission" date="2020-07" db="EMBL/GenBank/DDBJ databases">
        <title>Sequencing the genomes of 1000 actinobacteria strains.</title>
        <authorList>
            <person name="Klenk H.-P."/>
        </authorList>
    </citation>
    <scope>NUCLEOTIDE SEQUENCE [LARGE SCALE GENOMIC DNA]</scope>
    <source>
        <strain evidence="5 6">DSM 26341</strain>
    </source>
</reference>
<organism evidence="5 6">
    <name type="scientific">Spelaeicoccus albus</name>
    <dbReference type="NCBI Taxonomy" id="1280376"/>
    <lineage>
        <taxon>Bacteria</taxon>
        <taxon>Bacillati</taxon>
        <taxon>Actinomycetota</taxon>
        <taxon>Actinomycetes</taxon>
        <taxon>Micrococcales</taxon>
        <taxon>Brevibacteriaceae</taxon>
        <taxon>Spelaeicoccus</taxon>
    </lineage>
</organism>
<evidence type="ECO:0000256" key="3">
    <source>
        <dbReference type="ARBA" id="ARBA00022777"/>
    </source>
</evidence>
<dbReference type="Proteomes" id="UP000539111">
    <property type="component" value="Unassembled WGS sequence"/>
</dbReference>
<dbReference type="InterPro" id="IPR011611">
    <property type="entry name" value="PfkB_dom"/>
</dbReference>
<sequence>MFDVASVGDNTIDSYSDSHMYVGGNALNVAVHLATAGARSMYAGAVGTDRLGVLTTDALARAGVSTEHVLQLPGRTSYSAIALHHDGDREFVEEFFGVSDDYFPDSRTIDELARRDWVHIGMLRDATELRRDLAERGCRVSQDCAVSTGFDNLEIAFCSRDSPADEDALALAKTAITGGAKLAVVTRGAFGSVAFDGTNLWRQEAIPVKVVDTTGAGDTFIAAFLASYVNGRPITDCIQSASVASARTCTHRGGWRQDPLSK</sequence>
<dbReference type="AlphaFoldDB" id="A0A7Z0D252"/>
<comment type="caution">
    <text evidence="5">The sequence shown here is derived from an EMBL/GenBank/DDBJ whole genome shotgun (WGS) entry which is preliminary data.</text>
</comment>
<evidence type="ECO:0000256" key="1">
    <source>
        <dbReference type="ARBA" id="ARBA00010688"/>
    </source>
</evidence>
<keyword evidence="2 5" id="KW-0808">Transferase</keyword>
<keyword evidence="3 5" id="KW-0418">Kinase</keyword>
<dbReference type="PROSITE" id="PS00584">
    <property type="entry name" value="PFKB_KINASES_2"/>
    <property type="match status" value="1"/>
</dbReference>
<keyword evidence="6" id="KW-1185">Reference proteome</keyword>
<dbReference type="InterPro" id="IPR029056">
    <property type="entry name" value="Ribokinase-like"/>
</dbReference>
<dbReference type="PANTHER" id="PTHR43320">
    <property type="entry name" value="SUGAR KINASE"/>
    <property type="match status" value="1"/>
</dbReference>
<dbReference type="InterPro" id="IPR002173">
    <property type="entry name" value="Carboh/pur_kinase_PfkB_CS"/>
</dbReference>
<dbReference type="SUPFAM" id="SSF53613">
    <property type="entry name" value="Ribokinase-like"/>
    <property type="match status" value="1"/>
</dbReference>
<dbReference type="RefSeq" id="WP_179427477.1">
    <property type="nucleotide sequence ID" value="NZ_JACBZP010000001.1"/>
</dbReference>
<dbReference type="Pfam" id="PF00294">
    <property type="entry name" value="PfkB"/>
    <property type="match status" value="2"/>
</dbReference>
<feature type="domain" description="Carbohydrate kinase PfkB" evidence="4">
    <location>
        <begin position="16"/>
        <end position="121"/>
    </location>
</feature>
<comment type="similarity">
    <text evidence="1">Belongs to the carbohydrate kinase PfkB family.</text>
</comment>
<name>A0A7Z0D252_9MICO</name>
<evidence type="ECO:0000259" key="4">
    <source>
        <dbReference type="Pfam" id="PF00294"/>
    </source>
</evidence>
<dbReference type="EC" id="2.7.1.-" evidence="5"/>
<protein>
    <submittedName>
        <fullName evidence="5">Fructoselysine 6-kinase</fullName>
        <ecNumber evidence="5">2.7.1.-</ecNumber>
    </submittedName>
</protein>
<evidence type="ECO:0000313" key="6">
    <source>
        <dbReference type="Proteomes" id="UP000539111"/>
    </source>
</evidence>
<dbReference type="GO" id="GO:0016301">
    <property type="term" value="F:kinase activity"/>
    <property type="evidence" value="ECO:0007669"/>
    <property type="project" value="UniProtKB-KW"/>
</dbReference>
<dbReference type="Gene3D" id="3.40.1190.20">
    <property type="match status" value="1"/>
</dbReference>
<gene>
    <name evidence="5" type="ORF">BJY26_001788</name>
</gene>
<evidence type="ECO:0000313" key="5">
    <source>
        <dbReference type="EMBL" id="NYI67482.1"/>
    </source>
</evidence>
<dbReference type="PANTHER" id="PTHR43320:SF3">
    <property type="entry name" value="CARBOHYDRATE KINASE PFKB DOMAIN-CONTAINING PROTEIN"/>
    <property type="match status" value="1"/>
</dbReference>